<dbReference type="InterPro" id="IPR028357">
    <property type="entry name" value="UDPglc_DH_bac"/>
</dbReference>
<dbReference type="SUPFAM" id="SSF51735">
    <property type="entry name" value="NAD(P)-binding Rossmann-fold domains"/>
    <property type="match status" value="1"/>
</dbReference>
<dbReference type="GO" id="GO:0006065">
    <property type="term" value="P:UDP-glucuronate biosynthetic process"/>
    <property type="evidence" value="ECO:0007669"/>
    <property type="project" value="UniProtKB-UniPathway"/>
</dbReference>
<comment type="catalytic activity">
    <reaction evidence="6 7">
        <text>UDP-alpha-D-glucose + 2 NAD(+) + H2O = UDP-alpha-D-glucuronate + 2 NADH + 3 H(+)</text>
        <dbReference type="Rhea" id="RHEA:23596"/>
        <dbReference type="ChEBI" id="CHEBI:15377"/>
        <dbReference type="ChEBI" id="CHEBI:15378"/>
        <dbReference type="ChEBI" id="CHEBI:57540"/>
        <dbReference type="ChEBI" id="CHEBI:57945"/>
        <dbReference type="ChEBI" id="CHEBI:58052"/>
        <dbReference type="ChEBI" id="CHEBI:58885"/>
        <dbReference type="EC" id="1.1.1.22"/>
    </reaction>
</comment>
<feature type="binding site" evidence="9">
    <location>
        <begin position="245"/>
        <end position="249"/>
    </location>
    <ligand>
        <name>substrate</name>
    </ligand>
</feature>
<dbReference type="InterPro" id="IPR001732">
    <property type="entry name" value="UDP-Glc/GDP-Man_DH_N"/>
</dbReference>
<dbReference type="InterPro" id="IPR017476">
    <property type="entry name" value="UDP-Glc/GDP-Man"/>
</dbReference>
<evidence type="ECO:0000256" key="10">
    <source>
        <dbReference type="PIRSR" id="PIRSR500134-3"/>
    </source>
</evidence>
<dbReference type="NCBIfam" id="TIGR03026">
    <property type="entry name" value="NDP-sugDHase"/>
    <property type="match status" value="1"/>
</dbReference>
<evidence type="ECO:0000256" key="4">
    <source>
        <dbReference type="ARBA" id="ARBA00023002"/>
    </source>
</evidence>
<dbReference type="GO" id="GO:0000271">
    <property type="term" value="P:polysaccharide biosynthetic process"/>
    <property type="evidence" value="ECO:0007669"/>
    <property type="project" value="InterPro"/>
</dbReference>
<dbReference type="RefSeq" id="WP_181656950.1">
    <property type="nucleotide sequence ID" value="NZ_JACEHE010000004.1"/>
</dbReference>
<dbReference type="InterPro" id="IPR014027">
    <property type="entry name" value="UDP-Glc/GDP-Man_DH_C"/>
</dbReference>
<comment type="caution">
    <text evidence="12">The sequence shown here is derived from an EMBL/GenBank/DDBJ whole genome shotgun (WGS) entry which is preliminary data.</text>
</comment>
<evidence type="ECO:0000313" key="12">
    <source>
        <dbReference type="EMBL" id="MBA2946019.1"/>
    </source>
</evidence>
<proteinExistence type="inferred from homology"/>
<dbReference type="AlphaFoldDB" id="A0A7W0DJ38"/>
<reference evidence="12 13" key="1">
    <citation type="submission" date="2020-07" db="EMBL/GenBank/DDBJ databases">
        <title>Streptomyces isolated from Indian soil.</title>
        <authorList>
            <person name="Mandal S."/>
            <person name="Maiti P.K."/>
        </authorList>
    </citation>
    <scope>NUCLEOTIDE SEQUENCE [LARGE SCALE GENOMIC DNA]</scope>
    <source>
        <strain evidence="12 13">PSKA28</strain>
    </source>
</reference>
<feature type="binding site" evidence="10">
    <location>
        <position position="88"/>
    </location>
    <ligand>
        <name>NAD(+)</name>
        <dbReference type="ChEBI" id="CHEBI:57540"/>
    </ligand>
</feature>
<dbReference type="InterPro" id="IPR008927">
    <property type="entry name" value="6-PGluconate_DH-like_C_sf"/>
</dbReference>
<dbReference type="EMBL" id="JACEHE010000004">
    <property type="protein sequence ID" value="MBA2946019.1"/>
    <property type="molecule type" value="Genomic_DNA"/>
</dbReference>
<dbReference type="GO" id="GO:0051287">
    <property type="term" value="F:NAD binding"/>
    <property type="evidence" value="ECO:0007669"/>
    <property type="project" value="InterPro"/>
</dbReference>
<keyword evidence="5 7" id="KW-0520">NAD</keyword>
<dbReference type="InterPro" id="IPR014026">
    <property type="entry name" value="UDP-Glc/GDP-Man_DH_dimer"/>
</dbReference>
<dbReference type="Pfam" id="PF03721">
    <property type="entry name" value="UDPG_MGDP_dh_N"/>
    <property type="match status" value="1"/>
</dbReference>
<accession>A0A7W0DJ38</accession>
<dbReference type="PANTHER" id="PTHR43750:SF3">
    <property type="entry name" value="UDP-GLUCOSE 6-DEHYDROGENASE TUAD"/>
    <property type="match status" value="1"/>
</dbReference>
<dbReference type="PIRSF" id="PIRSF000124">
    <property type="entry name" value="UDPglc_GDPman_dh"/>
    <property type="match status" value="1"/>
</dbReference>
<dbReference type="InterPro" id="IPR036291">
    <property type="entry name" value="NAD(P)-bd_dom_sf"/>
</dbReference>
<dbReference type="PIRSF" id="PIRSF500134">
    <property type="entry name" value="UDPglc_DH_bac"/>
    <property type="match status" value="1"/>
</dbReference>
<dbReference type="SUPFAM" id="SSF52413">
    <property type="entry name" value="UDP-glucose/GDP-mannose dehydrogenase C-terminal domain"/>
    <property type="match status" value="1"/>
</dbReference>
<evidence type="ECO:0000256" key="6">
    <source>
        <dbReference type="ARBA" id="ARBA00047473"/>
    </source>
</evidence>
<protein>
    <recommendedName>
        <fullName evidence="3 7">UDP-glucose 6-dehydrogenase</fullName>
        <ecNumber evidence="3 7">1.1.1.22</ecNumber>
    </recommendedName>
</protein>
<evidence type="ECO:0000256" key="5">
    <source>
        <dbReference type="ARBA" id="ARBA00023027"/>
    </source>
</evidence>
<dbReference type="EC" id="1.1.1.22" evidence="3 7"/>
<dbReference type="Pfam" id="PF03720">
    <property type="entry name" value="UDPG_MGDP_dh_C"/>
    <property type="match status" value="1"/>
</dbReference>
<sequence length="451" mass="48040">MRIAVVGQGYVGLTGSVAMAQQGHDVMGIERDPERLRVLERGEAPLFEPGVAEQLALALAGGRLRFAAEMSQEHRREPFDAVLIAVGTPAAPGGAADLSHVDAALEDVARLVPVPFVVLKSTVPPGTSDALVARHPELRDRFAYNPEFLNQGSALDDWLTPARLVVGVYSEHHLDVLRRLYGSVACPWVVTSPASAEMTKYASNAFLATKISFANELARLCSLPGLDVDDVLRGMGFDPRIGHAFLQPGLGFGDSCLPKDTAALSRWAAEQGVPTPLLDATIQVNTEQPRVVAQILQETLGSDLARSEIAVLGVRYQPWTDDVRAAPSLTVIPHLAAQAGAVRVWDPAIPPARLTAFFPDATPCTDLETAVNGANAVVVLTEWPEVIEADWVALAGVLAAPRAVIDGKNCLLPDRMAAAPVVYRSIGNRYPHTTNVTSPLTPQTGARVVGP</sequence>
<feature type="binding site" evidence="10">
    <location>
        <position position="324"/>
    </location>
    <ligand>
        <name>NAD(+)</name>
        <dbReference type="ChEBI" id="CHEBI:57540"/>
    </ligand>
</feature>
<feature type="binding site" evidence="9">
    <location>
        <position position="253"/>
    </location>
    <ligand>
        <name>substrate</name>
    </ligand>
</feature>
<organism evidence="12 13">
    <name type="scientific">Streptomyces himalayensis subsp. himalayensis</name>
    <dbReference type="NCBI Taxonomy" id="2756131"/>
    <lineage>
        <taxon>Bacteria</taxon>
        <taxon>Bacillati</taxon>
        <taxon>Actinomycetota</taxon>
        <taxon>Actinomycetes</taxon>
        <taxon>Kitasatosporales</taxon>
        <taxon>Streptomycetaceae</taxon>
        <taxon>Streptomyces</taxon>
        <taxon>Streptomyces himalayensis</taxon>
    </lineage>
</organism>
<feature type="binding site" evidence="10">
    <location>
        <position position="122"/>
    </location>
    <ligand>
        <name>NAD(+)</name>
        <dbReference type="ChEBI" id="CHEBI:57540"/>
    </ligand>
</feature>
<keyword evidence="4 7" id="KW-0560">Oxidoreductase</keyword>
<evidence type="ECO:0000256" key="2">
    <source>
        <dbReference type="ARBA" id="ARBA00006601"/>
    </source>
</evidence>
<feature type="active site" description="Nucleophile" evidence="8">
    <location>
        <position position="256"/>
    </location>
</feature>
<feature type="binding site" evidence="10">
    <location>
        <position position="259"/>
    </location>
    <ligand>
        <name>NAD(+)</name>
        <dbReference type="ChEBI" id="CHEBI:57540"/>
    </ligand>
</feature>
<evidence type="ECO:0000313" key="13">
    <source>
        <dbReference type="Proteomes" id="UP000545761"/>
    </source>
</evidence>
<comment type="similarity">
    <text evidence="2 7">Belongs to the UDP-glucose/GDP-mannose dehydrogenase family.</text>
</comment>
<evidence type="ECO:0000256" key="8">
    <source>
        <dbReference type="PIRSR" id="PIRSR500134-1"/>
    </source>
</evidence>
<name>A0A7W0DJ38_9ACTN</name>
<evidence type="ECO:0000259" key="11">
    <source>
        <dbReference type="SMART" id="SM00984"/>
    </source>
</evidence>
<evidence type="ECO:0000256" key="9">
    <source>
        <dbReference type="PIRSR" id="PIRSR500134-2"/>
    </source>
</evidence>
<dbReference type="InterPro" id="IPR036220">
    <property type="entry name" value="UDP-Glc/GDP-Man_DH_C_sf"/>
</dbReference>
<gene>
    <name evidence="12" type="ORF">H1D24_09395</name>
</gene>
<evidence type="ECO:0000256" key="1">
    <source>
        <dbReference type="ARBA" id="ARBA00004701"/>
    </source>
</evidence>
<dbReference type="Gene3D" id="1.20.5.100">
    <property type="entry name" value="Cytochrome c1, transmembrane anchor, C-terminal"/>
    <property type="match status" value="1"/>
</dbReference>
<dbReference type="SUPFAM" id="SSF48179">
    <property type="entry name" value="6-phosphogluconate dehydrogenase C-terminal domain-like"/>
    <property type="match status" value="1"/>
</dbReference>
<dbReference type="UniPathway" id="UPA00038">
    <property type="reaction ID" value="UER00491"/>
</dbReference>
<feature type="binding site" evidence="9">
    <location>
        <position position="200"/>
    </location>
    <ligand>
        <name>substrate</name>
    </ligand>
</feature>
<evidence type="ECO:0000256" key="3">
    <source>
        <dbReference type="ARBA" id="ARBA00012954"/>
    </source>
</evidence>
<feature type="domain" description="UDP-glucose/GDP-mannose dehydrogenase C-terminal" evidence="11">
    <location>
        <begin position="310"/>
        <end position="413"/>
    </location>
</feature>
<dbReference type="GO" id="GO:0003979">
    <property type="term" value="F:UDP-glucose 6-dehydrogenase activity"/>
    <property type="evidence" value="ECO:0007669"/>
    <property type="project" value="UniProtKB-EC"/>
</dbReference>
<dbReference type="SMART" id="SM00984">
    <property type="entry name" value="UDPG_MGDP_dh_C"/>
    <property type="match status" value="1"/>
</dbReference>
<evidence type="ECO:0000256" key="7">
    <source>
        <dbReference type="PIRNR" id="PIRNR000124"/>
    </source>
</evidence>
<dbReference type="Pfam" id="PF00984">
    <property type="entry name" value="UDPG_MGDP_dh"/>
    <property type="match status" value="1"/>
</dbReference>
<dbReference type="Proteomes" id="UP000545761">
    <property type="component" value="Unassembled WGS sequence"/>
</dbReference>
<dbReference type="PANTHER" id="PTHR43750">
    <property type="entry name" value="UDP-GLUCOSE 6-DEHYDROGENASE TUAD"/>
    <property type="match status" value="1"/>
</dbReference>
<feature type="binding site" evidence="10">
    <location>
        <position position="35"/>
    </location>
    <ligand>
        <name>NAD(+)</name>
        <dbReference type="ChEBI" id="CHEBI:57540"/>
    </ligand>
</feature>
<dbReference type="Gene3D" id="3.40.50.720">
    <property type="entry name" value="NAD(P)-binding Rossmann-like Domain"/>
    <property type="match status" value="2"/>
</dbReference>
<comment type="pathway">
    <text evidence="1">Nucleotide-sugar biosynthesis; UDP-alpha-D-glucuronate biosynthesis; UDP-alpha-D-glucuronate from UDP-alpha-D-glucose: step 1/1.</text>
</comment>